<evidence type="ECO:0000313" key="4">
    <source>
        <dbReference type="Proteomes" id="UP000683360"/>
    </source>
</evidence>
<evidence type="ECO:0000259" key="2">
    <source>
        <dbReference type="Pfam" id="PF06978"/>
    </source>
</evidence>
<dbReference type="GO" id="GO:0004526">
    <property type="term" value="F:ribonuclease P activity"/>
    <property type="evidence" value="ECO:0007669"/>
    <property type="project" value="UniProtKB-EC"/>
</dbReference>
<name>A0A8S3U2C4_MYTED</name>
<dbReference type="EMBL" id="CAJPWZ010002397">
    <property type="protein sequence ID" value="CAG2237627.1"/>
    <property type="molecule type" value="Genomic_DNA"/>
</dbReference>
<feature type="domain" description="Pop1 N-terminal" evidence="2">
    <location>
        <begin position="66"/>
        <end position="138"/>
    </location>
</feature>
<dbReference type="Pfam" id="PF06978">
    <property type="entry name" value="POP1_N"/>
    <property type="match status" value="2"/>
</dbReference>
<keyword evidence="4" id="KW-1185">Reference proteome</keyword>
<comment type="caution">
    <text evidence="3">The sequence shown here is derived from an EMBL/GenBank/DDBJ whole genome shotgun (WGS) entry which is preliminary data.</text>
</comment>
<feature type="region of interest" description="Disordered" evidence="1">
    <location>
        <begin position="121"/>
        <end position="145"/>
    </location>
</feature>
<organism evidence="3 4">
    <name type="scientific">Mytilus edulis</name>
    <name type="common">Blue mussel</name>
    <dbReference type="NCBI Taxonomy" id="6550"/>
    <lineage>
        <taxon>Eukaryota</taxon>
        <taxon>Metazoa</taxon>
        <taxon>Spiralia</taxon>
        <taxon>Lophotrochozoa</taxon>
        <taxon>Mollusca</taxon>
        <taxon>Bivalvia</taxon>
        <taxon>Autobranchia</taxon>
        <taxon>Pteriomorphia</taxon>
        <taxon>Mytilida</taxon>
        <taxon>Mytiloidea</taxon>
        <taxon>Mytilidae</taxon>
        <taxon>Mytilinae</taxon>
        <taxon>Mytilus</taxon>
    </lineage>
</organism>
<dbReference type="GO" id="GO:0005655">
    <property type="term" value="C:nucleolar ribonuclease P complex"/>
    <property type="evidence" value="ECO:0007669"/>
    <property type="project" value="InterPro"/>
</dbReference>
<gene>
    <name evidence="3" type="ORF">MEDL_50065</name>
</gene>
<sequence>MVTLVTLVTCKNPCNHDVTMATPLFMASRLHKFFSVTMNSYGQNRGMKRKANVLLERPKEVGIMQYAQSRANEIEALAEEIKKNTGARKVFQSLPIHMRRRAMSHNIKRLPRRLQNIARKEYDKITSNPKRPSRRHRRRPKNLLEEYQRRQRKHIWLETHIWHAKRFKMEDRWGYRIPLHSTDKSIKACYRATQNYCQIQVNVYIRIKRVNVYI</sequence>
<keyword evidence="3" id="KW-0378">Hydrolase</keyword>
<dbReference type="GO" id="GO:0001682">
    <property type="term" value="P:tRNA 5'-leader removal"/>
    <property type="evidence" value="ECO:0007669"/>
    <property type="project" value="InterPro"/>
</dbReference>
<dbReference type="EC" id="3.1.26.5" evidence="3"/>
<dbReference type="InterPro" id="IPR009723">
    <property type="entry name" value="Pop1_N"/>
</dbReference>
<feature type="compositionally biased region" description="Basic residues" evidence="1">
    <location>
        <begin position="131"/>
        <end position="141"/>
    </location>
</feature>
<reference evidence="3" key="1">
    <citation type="submission" date="2021-03" db="EMBL/GenBank/DDBJ databases">
        <authorList>
            <person name="Bekaert M."/>
        </authorList>
    </citation>
    <scope>NUCLEOTIDE SEQUENCE</scope>
</reference>
<feature type="domain" description="Pop1 N-terminal" evidence="2">
    <location>
        <begin position="146"/>
        <end position="197"/>
    </location>
</feature>
<dbReference type="PANTHER" id="PTHR22731:SF3">
    <property type="entry name" value="RIBONUCLEASES P_MRP PROTEIN SUBUNIT POP1"/>
    <property type="match status" value="1"/>
</dbReference>
<dbReference type="InterPro" id="IPR039182">
    <property type="entry name" value="Pop1"/>
</dbReference>
<dbReference type="AlphaFoldDB" id="A0A8S3U2C4"/>
<dbReference type="PANTHER" id="PTHR22731">
    <property type="entry name" value="RIBONUCLEASES P/MRP PROTEIN SUBUNIT POP1"/>
    <property type="match status" value="1"/>
</dbReference>
<evidence type="ECO:0000313" key="3">
    <source>
        <dbReference type="EMBL" id="CAG2237627.1"/>
    </source>
</evidence>
<dbReference type="Proteomes" id="UP000683360">
    <property type="component" value="Unassembled WGS sequence"/>
</dbReference>
<evidence type="ECO:0000256" key="1">
    <source>
        <dbReference type="SAM" id="MobiDB-lite"/>
    </source>
</evidence>
<protein>
    <submittedName>
        <fullName evidence="3">POP1</fullName>
        <ecNumber evidence="3">3.1.26.5</ecNumber>
    </submittedName>
</protein>
<dbReference type="GO" id="GO:0000172">
    <property type="term" value="C:ribonuclease MRP complex"/>
    <property type="evidence" value="ECO:0007669"/>
    <property type="project" value="InterPro"/>
</dbReference>
<proteinExistence type="predicted"/>
<accession>A0A8S3U2C4</accession>
<dbReference type="OrthoDB" id="442863at2759"/>